<dbReference type="AlphaFoldDB" id="A0A1H6F5H6"/>
<evidence type="ECO:0000313" key="2">
    <source>
        <dbReference type="Proteomes" id="UP000236724"/>
    </source>
</evidence>
<evidence type="ECO:0000313" key="1">
    <source>
        <dbReference type="EMBL" id="SEH05352.1"/>
    </source>
</evidence>
<reference evidence="1 2" key="1">
    <citation type="submission" date="2016-10" db="EMBL/GenBank/DDBJ databases">
        <authorList>
            <person name="de Groot N.N."/>
        </authorList>
    </citation>
    <scope>NUCLEOTIDE SEQUENCE [LARGE SCALE GENOMIC DNA]</scope>
    <source>
        <strain evidence="1">MBHS1</strain>
    </source>
</reference>
<gene>
    <name evidence="1" type="ORF">MBHS_01205</name>
</gene>
<dbReference type="EMBL" id="FMSV02000206">
    <property type="protein sequence ID" value="SEH05352.1"/>
    <property type="molecule type" value="Genomic_DNA"/>
</dbReference>
<dbReference type="RefSeq" id="WP_103919300.1">
    <property type="nucleotide sequence ID" value="NZ_FMSV02000206.1"/>
</dbReference>
<protein>
    <submittedName>
        <fullName evidence="1">Uncharacterized protein</fullName>
    </submittedName>
</protein>
<accession>A0A1H6F5H6</accession>
<proteinExistence type="predicted"/>
<name>A0A1H6F5H6_9GAMM</name>
<dbReference type="Proteomes" id="UP000236724">
    <property type="component" value="Unassembled WGS sequence"/>
</dbReference>
<sequence>MPVNTIQESKSNKKWYKLNKKKTYTKTWRGKEIEETAPCFTQWDKEDKEEKYISNSFGGRLTDITLEEPKQLKKADGTAFSIQNLTLKFNTIQDGEELEEIISFYYLDKFSKTLISKLLRVRDYSEINILVGRITNVDDDGNKKPNDFIAVYGGIGVKENGLKNVIYQEYPVKKGETKKELPDDAVLIPKKRYLKEDEKKGGYTITTSYEDAEKDQNGYAMLDKKWEAEEKEIYTNSITAIKESIANWRDENPLEIPTQTQTVATEDIVDDEPSAPEVNVDEVNTQMPILI</sequence>
<keyword evidence="2" id="KW-1185">Reference proteome</keyword>
<organism evidence="1 2">
    <name type="scientific">Candidatus Venteria ishoeyi</name>
    <dbReference type="NCBI Taxonomy" id="1899563"/>
    <lineage>
        <taxon>Bacteria</taxon>
        <taxon>Pseudomonadati</taxon>
        <taxon>Pseudomonadota</taxon>
        <taxon>Gammaproteobacteria</taxon>
        <taxon>Thiotrichales</taxon>
        <taxon>Thiotrichaceae</taxon>
        <taxon>Venteria</taxon>
    </lineage>
</organism>